<dbReference type="RefSeq" id="WP_191704599.1">
    <property type="nucleotide sequence ID" value="NZ_JACSPW010000013.1"/>
</dbReference>
<reference evidence="2 3" key="1">
    <citation type="submission" date="2020-08" db="EMBL/GenBank/DDBJ databases">
        <title>A Genomic Blueprint of the Chicken Gut Microbiome.</title>
        <authorList>
            <person name="Gilroy R."/>
            <person name="Ravi A."/>
            <person name="Getino M."/>
            <person name="Pursley I."/>
            <person name="Horton D.L."/>
            <person name="Alikhan N.-F."/>
            <person name="Baker D."/>
            <person name="Gharbi K."/>
            <person name="Hall N."/>
            <person name="Watson M."/>
            <person name="Adriaenssens E.M."/>
            <person name="Foster-Nyarko E."/>
            <person name="Jarju S."/>
            <person name="Secka A."/>
            <person name="Antonio M."/>
            <person name="Oren A."/>
            <person name="Chaudhuri R."/>
            <person name="La Ragione R.M."/>
            <person name="Hildebrand F."/>
            <person name="Pallen M.J."/>
        </authorList>
    </citation>
    <scope>NUCLEOTIDE SEQUENCE [LARGE SCALE GENOMIC DNA]</scope>
    <source>
        <strain evidence="2 3">Sa1YVA6</strain>
    </source>
</reference>
<dbReference type="InterPro" id="IPR000073">
    <property type="entry name" value="AB_hydrolase_1"/>
</dbReference>
<dbReference type="Gene3D" id="3.40.50.1820">
    <property type="entry name" value="alpha/beta hydrolase"/>
    <property type="match status" value="1"/>
</dbReference>
<keyword evidence="2" id="KW-0378">Hydrolase</keyword>
<evidence type="ECO:0000259" key="1">
    <source>
        <dbReference type="Pfam" id="PF00561"/>
    </source>
</evidence>
<dbReference type="PANTHER" id="PTHR43798">
    <property type="entry name" value="MONOACYLGLYCEROL LIPASE"/>
    <property type="match status" value="1"/>
</dbReference>
<dbReference type="PRINTS" id="PR00111">
    <property type="entry name" value="ABHYDROLASE"/>
</dbReference>
<evidence type="ECO:0000313" key="3">
    <source>
        <dbReference type="Proteomes" id="UP000600565"/>
    </source>
</evidence>
<dbReference type="Pfam" id="PF00561">
    <property type="entry name" value="Abhydrolase_1"/>
    <property type="match status" value="1"/>
</dbReference>
<proteinExistence type="predicted"/>
<dbReference type="InterPro" id="IPR029058">
    <property type="entry name" value="AB_hydrolase_fold"/>
</dbReference>
<keyword evidence="3" id="KW-1185">Reference proteome</keyword>
<feature type="domain" description="AB hydrolase-1" evidence="1">
    <location>
        <begin position="29"/>
        <end position="282"/>
    </location>
</feature>
<dbReference type="SUPFAM" id="SSF53474">
    <property type="entry name" value="alpha/beta-Hydrolases"/>
    <property type="match status" value="1"/>
</dbReference>
<accession>A0ABR8XQ80</accession>
<name>A0ABR8XQ80_9BACL</name>
<dbReference type="PANTHER" id="PTHR43798:SF33">
    <property type="entry name" value="HYDROLASE, PUTATIVE (AFU_ORTHOLOGUE AFUA_2G14860)-RELATED"/>
    <property type="match status" value="1"/>
</dbReference>
<organism evidence="2 3">
    <name type="scientific">Solibacillus merdavium</name>
    <dbReference type="NCBI Taxonomy" id="2762218"/>
    <lineage>
        <taxon>Bacteria</taxon>
        <taxon>Bacillati</taxon>
        <taxon>Bacillota</taxon>
        <taxon>Bacilli</taxon>
        <taxon>Bacillales</taxon>
        <taxon>Caryophanaceae</taxon>
        <taxon>Solibacillus</taxon>
    </lineage>
</organism>
<comment type="caution">
    <text evidence="2">The sequence shown here is derived from an EMBL/GenBank/DDBJ whole genome shotgun (WGS) entry which is preliminary data.</text>
</comment>
<dbReference type="EMBL" id="JACSPW010000013">
    <property type="protein sequence ID" value="MBD8034093.1"/>
    <property type="molecule type" value="Genomic_DNA"/>
</dbReference>
<dbReference type="GO" id="GO:0016787">
    <property type="term" value="F:hydrolase activity"/>
    <property type="evidence" value="ECO:0007669"/>
    <property type="project" value="UniProtKB-KW"/>
</dbReference>
<gene>
    <name evidence="2" type="ORF">H9632_13560</name>
</gene>
<protein>
    <submittedName>
        <fullName evidence="2">Alpha/beta hydrolase</fullName>
    </submittedName>
</protein>
<dbReference type="Proteomes" id="UP000600565">
    <property type="component" value="Unassembled WGS sequence"/>
</dbReference>
<dbReference type="InterPro" id="IPR050266">
    <property type="entry name" value="AB_hydrolase_sf"/>
</dbReference>
<evidence type="ECO:0000313" key="2">
    <source>
        <dbReference type="EMBL" id="MBD8034093.1"/>
    </source>
</evidence>
<sequence length="299" mass="33933">MNKLDVLAKVELSNGETLSYRKREGGDELVLLVHGNMTSSKHWDLLMESMDERFTIYAVDMRGFGGSTYNERITSIKDFSDDIKLFVDVIGLKDFTIIGWSTGGNVAMQFCADYPDYSKKLVLFASGSTRGYPFYSSNADGTPDFSNRLTTIEQIEQDPVKTIPMQQMYDTKNRDGLKFVWNSAIYTHNQPDEARYEQYVDDMLTQRNLADVYHALNTFNISAVDNEVTESTNQVKDIQIPIFILYGDRDFVVIEAMTNEIIEDFEGRAQIMKLANCGHSPLVDCLGETKDAIETFILS</sequence>